<gene>
    <name evidence="2" type="ORF">M404DRAFT_995937</name>
</gene>
<name>A0A0C3P8Y7_PISTI</name>
<feature type="region of interest" description="Disordered" evidence="1">
    <location>
        <begin position="191"/>
        <end position="210"/>
    </location>
</feature>
<sequence>MSFIASIRAVFTRIFTALANFVKICLKPFVQARSLSREIGGLHDGTFEFASSGPRPQEDRFDNRASQLQYQWESVMPKAVCISGCDCEFCRLRPVNVAGNKGAHTVYIPTDHSPRPPQHYRLPSLRCVMDTLYPPSLLTVPTVLPKFATYIPEDPLHFPAACENRCPAPSHVSGGSLGDVYPLRSGGRGPTVWAELGDGDSTDHSFPPPPYSRFDAERPRCYEVPDTLSRYPHISILNSLAS</sequence>
<accession>A0A0C3P8Y7</accession>
<proteinExistence type="predicted"/>
<reference evidence="3" key="2">
    <citation type="submission" date="2015-01" db="EMBL/GenBank/DDBJ databases">
        <title>Evolutionary Origins and Diversification of the Mycorrhizal Mutualists.</title>
        <authorList>
            <consortium name="DOE Joint Genome Institute"/>
            <consortium name="Mycorrhizal Genomics Consortium"/>
            <person name="Kohler A."/>
            <person name="Kuo A."/>
            <person name="Nagy L.G."/>
            <person name="Floudas D."/>
            <person name="Copeland A."/>
            <person name="Barry K.W."/>
            <person name="Cichocki N."/>
            <person name="Veneault-Fourrey C."/>
            <person name="LaButti K."/>
            <person name="Lindquist E.A."/>
            <person name="Lipzen A."/>
            <person name="Lundell T."/>
            <person name="Morin E."/>
            <person name="Murat C."/>
            <person name="Riley R."/>
            <person name="Ohm R."/>
            <person name="Sun H."/>
            <person name="Tunlid A."/>
            <person name="Henrissat B."/>
            <person name="Grigoriev I.V."/>
            <person name="Hibbett D.S."/>
            <person name="Martin F."/>
        </authorList>
    </citation>
    <scope>NUCLEOTIDE SEQUENCE [LARGE SCALE GENOMIC DNA]</scope>
    <source>
        <strain evidence="3">Marx 270</strain>
    </source>
</reference>
<dbReference type="HOGENOM" id="CLU_1147571_0_0_1"/>
<dbReference type="OrthoDB" id="2628053at2759"/>
<reference evidence="2 3" key="1">
    <citation type="submission" date="2014-04" db="EMBL/GenBank/DDBJ databases">
        <authorList>
            <consortium name="DOE Joint Genome Institute"/>
            <person name="Kuo A."/>
            <person name="Kohler A."/>
            <person name="Costa M.D."/>
            <person name="Nagy L.G."/>
            <person name="Floudas D."/>
            <person name="Copeland A."/>
            <person name="Barry K.W."/>
            <person name="Cichocki N."/>
            <person name="Veneault-Fourrey C."/>
            <person name="LaButti K."/>
            <person name="Lindquist E.A."/>
            <person name="Lipzen A."/>
            <person name="Lundell T."/>
            <person name="Morin E."/>
            <person name="Murat C."/>
            <person name="Sun H."/>
            <person name="Tunlid A."/>
            <person name="Henrissat B."/>
            <person name="Grigoriev I.V."/>
            <person name="Hibbett D.S."/>
            <person name="Martin F."/>
            <person name="Nordberg H.P."/>
            <person name="Cantor M.N."/>
            <person name="Hua S.X."/>
        </authorList>
    </citation>
    <scope>NUCLEOTIDE SEQUENCE [LARGE SCALE GENOMIC DNA]</scope>
    <source>
        <strain evidence="2 3">Marx 270</strain>
    </source>
</reference>
<keyword evidence="3" id="KW-1185">Reference proteome</keyword>
<evidence type="ECO:0000313" key="2">
    <source>
        <dbReference type="EMBL" id="KIO09955.1"/>
    </source>
</evidence>
<dbReference type="Proteomes" id="UP000054217">
    <property type="component" value="Unassembled WGS sequence"/>
</dbReference>
<organism evidence="2 3">
    <name type="scientific">Pisolithus tinctorius Marx 270</name>
    <dbReference type="NCBI Taxonomy" id="870435"/>
    <lineage>
        <taxon>Eukaryota</taxon>
        <taxon>Fungi</taxon>
        <taxon>Dikarya</taxon>
        <taxon>Basidiomycota</taxon>
        <taxon>Agaricomycotina</taxon>
        <taxon>Agaricomycetes</taxon>
        <taxon>Agaricomycetidae</taxon>
        <taxon>Boletales</taxon>
        <taxon>Sclerodermatineae</taxon>
        <taxon>Pisolithaceae</taxon>
        <taxon>Pisolithus</taxon>
    </lineage>
</organism>
<evidence type="ECO:0000256" key="1">
    <source>
        <dbReference type="SAM" id="MobiDB-lite"/>
    </source>
</evidence>
<dbReference type="AlphaFoldDB" id="A0A0C3P8Y7"/>
<evidence type="ECO:0000313" key="3">
    <source>
        <dbReference type="Proteomes" id="UP000054217"/>
    </source>
</evidence>
<dbReference type="InParanoid" id="A0A0C3P8Y7"/>
<protein>
    <submittedName>
        <fullName evidence="2">Uncharacterized protein</fullName>
    </submittedName>
</protein>
<dbReference type="EMBL" id="KN831953">
    <property type="protein sequence ID" value="KIO09955.1"/>
    <property type="molecule type" value="Genomic_DNA"/>
</dbReference>